<dbReference type="OrthoDB" id="2284791at2759"/>
<keyword evidence="2" id="KW-1185">Reference proteome</keyword>
<sequence length="529" mass="60404">MNFDKGKKRAYKKFEGQEELEKYIQTTNKPRFNEFVAKNVSNLVQWSLEESRESHELFSLWKMRFALSFKENDKLPNPDTFKGSCDNVWKDIKKMADSIIETRRTNELLGMKSLQSIVALTKPYQANCLNMNQPEYESASSAHPTTNGDDDDEALDTELFIHDVTYRSYLGHVISDKQIEKLKQIKDAINTGMISTMMKVGAHLLMKQLSKVTLSTVEEALLELSISRMINMMNIVMQDNYRLFFSQDQWSHIQNIVSTMNLDGYDGLCHESSALFDAIIRVNGDIYDVIAFIDEKKYQISKTRHLQQSQPYVMLLIMEHIVRNLQCWSQKADVSKMTFYRRFATILEFIFDSTDVALVDGEISCEATKNVAQLNKAIFIPMHLFFSGAHHKTTRSLNITATLQKTRTNAAILHHINIQCSTDISEVLLTEEGAYVAALLSRLVVPKDLCNLGMVKDTLNCLFKMKTFLLKTIDTLKRDLFKKEISQSMPALTASTCSSRCSSHASHTYLAPKAAQNKKVDTNVSHDDE</sequence>
<gene>
    <name evidence="1" type="ORF">INT47_012106</name>
</gene>
<proteinExistence type="predicted"/>
<reference evidence="1" key="1">
    <citation type="submission" date="2020-12" db="EMBL/GenBank/DDBJ databases">
        <title>Metabolic potential, ecology and presence of endohyphal bacteria is reflected in genomic diversity of Mucoromycotina.</title>
        <authorList>
            <person name="Muszewska A."/>
            <person name="Okrasinska A."/>
            <person name="Steczkiewicz K."/>
            <person name="Drgas O."/>
            <person name="Orlowska M."/>
            <person name="Perlinska-Lenart U."/>
            <person name="Aleksandrzak-Piekarczyk T."/>
            <person name="Szatraj K."/>
            <person name="Zielenkiewicz U."/>
            <person name="Pilsyk S."/>
            <person name="Malc E."/>
            <person name="Mieczkowski P."/>
            <person name="Kruszewska J.S."/>
            <person name="Biernat P."/>
            <person name="Pawlowska J."/>
        </authorList>
    </citation>
    <scope>NUCLEOTIDE SEQUENCE</scope>
    <source>
        <strain evidence="1">WA0000017839</strain>
    </source>
</reference>
<dbReference type="AlphaFoldDB" id="A0A8H7QQK7"/>
<evidence type="ECO:0000313" key="2">
    <source>
        <dbReference type="Proteomes" id="UP000603453"/>
    </source>
</evidence>
<dbReference type="Proteomes" id="UP000603453">
    <property type="component" value="Unassembled WGS sequence"/>
</dbReference>
<protein>
    <submittedName>
        <fullName evidence="1">Uncharacterized protein</fullName>
    </submittedName>
</protein>
<comment type="caution">
    <text evidence="1">The sequence shown here is derived from an EMBL/GenBank/DDBJ whole genome shotgun (WGS) entry which is preliminary data.</text>
</comment>
<dbReference type="EMBL" id="JAEPRD010000142">
    <property type="protein sequence ID" value="KAG2196647.1"/>
    <property type="molecule type" value="Genomic_DNA"/>
</dbReference>
<name>A0A8H7QQK7_9FUNG</name>
<evidence type="ECO:0000313" key="1">
    <source>
        <dbReference type="EMBL" id="KAG2196647.1"/>
    </source>
</evidence>
<accession>A0A8H7QQK7</accession>
<organism evidence="1 2">
    <name type="scientific">Mucor saturninus</name>
    <dbReference type="NCBI Taxonomy" id="64648"/>
    <lineage>
        <taxon>Eukaryota</taxon>
        <taxon>Fungi</taxon>
        <taxon>Fungi incertae sedis</taxon>
        <taxon>Mucoromycota</taxon>
        <taxon>Mucoromycotina</taxon>
        <taxon>Mucoromycetes</taxon>
        <taxon>Mucorales</taxon>
        <taxon>Mucorineae</taxon>
        <taxon>Mucoraceae</taxon>
        <taxon>Mucor</taxon>
    </lineage>
</organism>